<comment type="caution">
    <text evidence="16">The sequence shown here is derived from an EMBL/GenBank/DDBJ whole genome shotgun (WGS) entry which is preliminary data.</text>
</comment>
<evidence type="ECO:0000256" key="4">
    <source>
        <dbReference type="ARBA" id="ARBA00005884"/>
    </source>
</evidence>
<evidence type="ECO:0000256" key="2">
    <source>
        <dbReference type="ARBA" id="ARBA00001947"/>
    </source>
</evidence>
<dbReference type="InterPro" id="IPR031127">
    <property type="entry name" value="E3_UB_ligase_RBR"/>
</dbReference>
<dbReference type="AlphaFoldDB" id="A0A4V4H5X0"/>
<dbReference type="InterPro" id="IPR001841">
    <property type="entry name" value="Znf_RING"/>
</dbReference>
<comment type="catalytic activity">
    <reaction evidence="1">
        <text>[E2 ubiquitin-conjugating enzyme]-S-ubiquitinyl-L-cysteine + [acceptor protein]-L-lysine = [E2 ubiquitin-conjugating enzyme]-L-cysteine + [acceptor protein]-N(6)-ubiquitinyl-L-lysine.</text>
        <dbReference type="EC" id="2.3.2.31"/>
    </reaction>
</comment>
<dbReference type="Proteomes" id="UP000317650">
    <property type="component" value="Chromosome 3"/>
</dbReference>
<dbReference type="FunFam" id="3.30.40.10:FF:000230">
    <property type="entry name" value="RBR-type E3 ubiquitin transferase"/>
    <property type="match status" value="1"/>
</dbReference>
<evidence type="ECO:0000313" key="17">
    <source>
        <dbReference type="Proteomes" id="UP000317650"/>
    </source>
</evidence>
<dbReference type="InterPro" id="IPR002867">
    <property type="entry name" value="IBR_dom"/>
</dbReference>
<evidence type="ECO:0000259" key="14">
    <source>
        <dbReference type="PROSITE" id="PS50089"/>
    </source>
</evidence>
<dbReference type="GO" id="GO:0008270">
    <property type="term" value="F:zinc ion binding"/>
    <property type="evidence" value="ECO:0007669"/>
    <property type="project" value="UniProtKB-KW"/>
</dbReference>
<accession>A0A4V4H5X0</accession>
<feature type="compositionally biased region" description="Acidic residues" evidence="13">
    <location>
        <begin position="23"/>
        <end position="40"/>
    </location>
</feature>
<dbReference type="EMBL" id="PYDT01000006">
    <property type="protein sequence ID" value="THU57646.1"/>
    <property type="molecule type" value="Genomic_DNA"/>
</dbReference>
<evidence type="ECO:0000313" key="16">
    <source>
        <dbReference type="EMBL" id="THU57646.1"/>
    </source>
</evidence>
<feature type="domain" description="RING-type" evidence="15">
    <location>
        <begin position="88"/>
        <end position="305"/>
    </location>
</feature>
<evidence type="ECO:0000256" key="1">
    <source>
        <dbReference type="ARBA" id="ARBA00001798"/>
    </source>
</evidence>
<evidence type="ECO:0000256" key="12">
    <source>
        <dbReference type="PROSITE-ProRule" id="PRU00175"/>
    </source>
</evidence>
<keyword evidence="6" id="KW-0808">Transferase</keyword>
<proteinExistence type="inferred from homology"/>
<dbReference type="Pfam" id="PF01485">
    <property type="entry name" value="IBR"/>
    <property type="match status" value="1"/>
</dbReference>
<dbReference type="Gene3D" id="1.20.120.1750">
    <property type="match status" value="1"/>
</dbReference>
<evidence type="ECO:0000256" key="9">
    <source>
        <dbReference type="ARBA" id="ARBA00022771"/>
    </source>
</evidence>
<dbReference type="InterPro" id="IPR044066">
    <property type="entry name" value="TRIAD_supradom"/>
</dbReference>
<dbReference type="InterPro" id="IPR013083">
    <property type="entry name" value="Znf_RING/FYVE/PHD"/>
</dbReference>
<keyword evidence="11" id="KW-0862">Zinc</keyword>
<keyword evidence="8" id="KW-0677">Repeat</keyword>
<evidence type="ECO:0000256" key="5">
    <source>
        <dbReference type="ARBA" id="ARBA00012251"/>
    </source>
</evidence>
<keyword evidence="10" id="KW-0833">Ubl conjugation pathway</keyword>
<gene>
    <name evidence="16" type="ORF">C4D60_Mb03t05720</name>
</gene>
<evidence type="ECO:0000256" key="6">
    <source>
        <dbReference type="ARBA" id="ARBA00022679"/>
    </source>
</evidence>
<dbReference type="GO" id="GO:0016567">
    <property type="term" value="P:protein ubiquitination"/>
    <property type="evidence" value="ECO:0007669"/>
    <property type="project" value="InterPro"/>
</dbReference>
<sequence>MSEVSAKEEMGESQSKHRHDGNDYDDDDDADDDDDTYFSVIDDEEEEEEVFGTSDDEMLAEVLQLQEILHEEIIRRNICPRMAPPSAIMAYCNICMESKPLHQFVDINFCSHKFCLGCMSRYISAKLDEDAANIRCPEPGCRDGVLEPLSFQYLLPSNTFGRWCDSLCQSTIRAKFYCPFKDCSALLEAGGGGGDEEEEEDEVITASECPHCNRLFCAQCKEPWHHGLDCGEFQKLAEDERGREDLQLWELAAQQKWQRCPNCMITVERIDGCRLMRCRPSCRAIEFYRFQSDLPICHSNRTENE</sequence>
<reference evidence="16 17" key="1">
    <citation type="journal article" date="2019" name="Nat. Plants">
        <title>Genome sequencing of Musa balbisiana reveals subgenome evolution and function divergence in polyploid bananas.</title>
        <authorList>
            <person name="Yao X."/>
        </authorList>
    </citation>
    <scope>NUCLEOTIDE SEQUENCE [LARGE SCALE GENOMIC DNA]</scope>
    <source>
        <strain evidence="17">cv. DH-PKW</strain>
        <tissue evidence="16">Leaves</tissue>
    </source>
</reference>
<evidence type="ECO:0000259" key="15">
    <source>
        <dbReference type="PROSITE" id="PS51873"/>
    </source>
</evidence>
<dbReference type="EC" id="2.3.2.31" evidence="5"/>
<dbReference type="PANTHER" id="PTHR11685">
    <property type="entry name" value="RBR FAMILY RING FINGER AND IBR DOMAIN-CONTAINING"/>
    <property type="match status" value="1"/>
</dbReference>
<organism evidence="16 17">
    <name type="scientific">Musa balbisiana</name>
    <name type="common">Banana</name>
    <dbReference type="NCBI Taxonomy" id="52838"/>
    <lineage>
        <taxon>Eukaryota</taxon>
        <taxon>Viridiplantae</taxon>
        <taxon>Streptophyta</taxon>
        <taxon>Embryophyta</taxon>
        <taxon>Tracheophyta</taxon>
        <taxon>Spermatophyta</taxon>
        <taxon>Magnoliopsida</taxon>
        <taxon>Liliopsida</taxon>
        <taxon>Zingiberales</taxon>
        <taxon>Musaceae</taxon>
        <taxon>Musa</taxon>
    </lineage>
</organism>
<evidence type="ECO:0000256" key="13">
    <source>
        <dbReference type="SAM" id="MobiDB-lite"/>
    </source>
</evidence>
<comment type="function">
    <text evidence="3">Might act as an E3 ubiquitin-protein ligase, or as part of E3 complex, which accepts ubiquitin from specific E2 ubiquitin-conjugating enzymes and then transfers it to substrates.</text>
</comment>
<comment type="similarity">
    <text evidence="4">Belongs to the RBR family. Ariadne subfamily.</text>
</comment>
<name>A0A4V4H5X0_MUSBA</name>
<protein>
    <recommendedName>
        <fullName evidence="5">RBR-type E3 ubiquitin transferase</fullName>
        <ecNumber evidence="5">2.3.2.31</ecNumber>
    </recommendedName>
</protein>
<evidence type="ECO:0000256" key="11">
    <source>
        <dbReference type="ARBA" id="ARBA00022833"/>
    </source>
</evidence>
<feature type="domain" description="RING-type" evidence="14">
    <location>
        <begin position="92"/>
        <end position="137"/>
    </location>
</feature>
<evidence type="ECO:0000256" key="10">
    <source>
        <dbReference type="ARBA" id="ARBA00022786"/>
    </source>
</evidence>
<evidence type="ECO:0000256" key="3">
    <source>
        <dbReference type="ARBA" id="ARBA00003976"/>
    </source>
</evidence>
<evidence type="ECO:0000256" key="8">
    <source>
        <dbReference type="ARBA" id="ARBA00022737"/>
    </source>
</evidence>
<dbReference type="STRING" id="52838.A0A4V4H5X0"/>
<dbReference type="PROSITE" id="PS00518">
    <property type="entry name" value="ZF_RING_1"/>
    <property type="match status" value="1"/>
</dbReference>
<keyword evidence="17" id="KW-1185">Reference proteome</keyword>
<dbReference type="GO" id="GO:0061630">
    <property type="term" value="F:ubiquitin protein ligase activity"/>
    <property type="evidence" value="ECO:0007669"/>
    <property type="project" value="UniProtKB-EC"/>
</dbReference>
<dbReference type="SUPFAM" id="SSF57850">
    <property type="entry name" value="RING/U-box"/>
    <property type="match status" value="2"/>
</dbReference>
<dbReference type="InterPro" id="IPR017907">
    <property type="entry name" value="Znf_RING_CS"/>
</dbReference>
<keyword evidence="7" id="KW-0479">Metal-binding</keyword>
<feature type="region of interest" description="Disordered" evidence="13">
    <location>
        <begin position="1"/>
        <end position="40"/>
    </location>
</feature>
<feature type="compositionally biased region" description="Basic and acidic residues" evidence="13">
    <location>
        <begin position="1"/>
        <end position="10"/>
    </location>
</feature>
<keyword evidence="9 12" id="KW-0863">Zinc-finger</keyword>
<evidence type="ECO:0000256" key="7">
    <source>
        <dbReference type="ARBA" id="ARBA00022723"/>
    </source>
</evidence>
<dbReference type="SMART" id="SM00647">
    <property type="entry name" value="IBR"/>
    <property type="match status" value="1"/>
</dbReference>
<dbReference type="PROSITE" id="PS51873">
    <property type="entry name" value="TRIAD"/>
    <property type="match status" value="1"/>
</dbReference>
<dbReference type="Gene3D" id="3.30.40.10">
    <property type="entry name" value="Zinc/RING finger domain, C3HC4 (zinc finger)"/>
    <property type="match status" value="1"/>
</dbReference>
<dbReference type="PROSITE" id="PS50089">
    <property type="entry name" value="ZF_RING_2"/>
    <property type="match status" value="1"/>
</dbReference>
<comment type="cofactor">
    <cofactor evidence="2">
        <name>Zn(2+)</name>
        <dbReference type="ChEBI" id="CHEBI:29105"/>
    </cofactor>
</comment>